<keyword evidence="2" id="KW-0489">Methyltransferase</keyword>
<dbReference type="GO" id="GO:0008757">
    <property type="term" value="F:S-adenosylmethionine-dependent methyltransferase activity"/>
    <property type="evidence" value="ECO:0007669"/>
    <property type="project" value="InterPro"/>
</dbReference>
<dbReference type="InterPro" id="IPR029063">
    <property type="entry name" value="SAM-dependent_MTases_sf"/>
</dbReference>
<keyword evidence="2" id="KW-0808">Transferase</keyword>
<organism evidence="2 3">
    <name type="scientific">Pseudovibrio axinellae</name>
    <dbReference type="NCBI Taxonomy" id="989403"/>
    <lineage>
        <taxon>Bacteria</taxon>
        <taxon>Pseudomonadati</taxon>
        <taxon>Pseudomonadota</taxon>
        <taxon>Alphaproteobacteria</taxon>
        <taxon>Hyphomicrobiales</taxon>
        <taxon>Stappiaceae</taxon>
        <taxon>Pseudovibrio</taxon>
    </lineage>
</organism>
<dbReference type="SUPFAM" id="SSF53335">
    <property type="entry name" value="S-adenosyl-L-methionine-dependent methyltransferases"/>
    <property type="match status" value="1"/>
</dbReference>
<name>A0A165ZAN7_9HYPH</name>
<keyword evidence="3" id="KW-1185">Reference proteome</keyword>
<sequence length="235" mass="25915">MSSRLYSEFAAQYDEAIQENIYNALLERPTLLGMLPALKGLKVLDLGCGPGVYAQVLHERGADVTCVDASEQMLKLVNAKLGGDVTCHVADLSLGLPSQVQGPFDLVICPLMIHYIKDLNKLFSDIGNVLGPGGCFIFSTHHPLIDAQCSPSGSYLCQEHVTEEWHTIGQPVKVSFYRRPLSMLFRWLSNAGMCVVDLQEGTPAEEMKAKSPAHYEKLSKNPNFIFFKCQLLNAP</sequence>
<dbReference type="AlphaFoldDB" id="A0A165ZAN7"/>
<protein>
    <submittedName>
        <fullName evidence="2">Malonyl-[acyl-carrier protein] O-methyltransferase</fullName>
        <ecNumber evidence="2">2.1.1.197</ecNumber>
    </submittedName>
</protein>
<evidence type="ECO:0000313" key="3">
    <source>
        <dbReference type="Proteomes" id="UP000076577"/>
    </source>
</evidence>
<dbReference type="CDD" id="cd02440">
    <property type="entry name" value="AdoMet_MTases"/>
    <property type="match status" value="1"/>
</dbReference>
<dbReference type="Proteomes" id="UP000076577">
    <property type="component" value="Unassembled WGS sequence"/>
</dbReference>
<dbReference type="OrthoDB" id="9787738at2"/>
<reference evidence="2 3" key="1">
    <citation type="journal article" date="2016" name="Front. Microbiol.">
        <title>Comparative Genomic Analysis Reveals a Diverse Repertoire of Genes Involved in Prokaryote-Eukaryote Interactions within the Pseudovibrio Genus.</title>
        <authorList>
            <person name="Romano S."/>
            <person name="Fernandez-Guerra A."/>
            <person name="Reen F.J."/>
            <person name="Glockner F.O."/>
            <person name="Crowley S.P."/>
            <person name="O'Sullivan O."/>
            <person name="Cotter P.D."/>
            <person name="Adams C."/>
            <person name="Dobson A.D."/>
            <person name="O'Gara F."/>
        </authorList>
    </citation>
    <scope>NUCLEOTIDE SEQUENCE [LARGE SCALE GENOMIC DNA]</scope>
    <source>
        <strain evidence="2 3">Ad2</strain>
    </source>
</reference>
<evidence type="ECO:0000313" key="2">
    <source>
        <dbReference type="EMBL" id="KZL19658.1"/>
    </source>
</evidence>
<dbReference type="Pfam" id="PF08241">
    <property type="entry name" value="Methyltransf_11"/>
    <property type="match status" value="1"/>
</dbReference>
<feature type="domain" description="Methyltransferase type 11" evidence="1">
    <location>
        <begin position="44"/>
        <end position="138"/>
    </location>
</feature>
<gene>
    <name evidence="2" type="primary">bioC</name>
    <name evidence="2" type="ORF">PsAD2_01937</name>
</gene>
<dbReference type="GO" id="GO:0032259">
    <property type="term" value="P:methylation"/>
    <property type="evidence" value="ECO:0007669"/>
    <property type="project" value="UniProtKB-KW"/>
</dbReference>
<accession>A0A165ZAN7</accession>
<dbReference type="EC" id="2.1.1.197" evidence="2"/>
<dbReference type="Gene3D" id="3.40.50.150">
    <property type="entry name" value="Vaccinia Virus protein VP39"/>
    <property type="match status" value="1"/>
</dbReference>
<dbReference type="PATRIC" id="fig|989403.3.peg.2073"/>
<dbReference type="RefSeq" id="WP_068005256.1">
    <property type="nucleotide sequence ID" value="NZ_FOFM01000002.1"/>
</dbReference>
<dbReference type="STRING" id="989403.SAMN05421798_102498"/>
<dbReference type="InterPro" id="IPR013216">
    <property type="entry name" value="Methyltransf_11"/>
</dbReference>
<comment type="caution">
    <text evidence="2">The sequence shown here is derived from an EMBL/GenBank/DDBJ whole genome shotgun (WGS) entry which is preliminary data.</text>
</comment>
<proteinExistence type="predicted"/>
<dbReference type="GO" id="GO:0102130">
    <property type="term" value="F:malonyl-CoA methyltransferase activity"/>
    <property type="evidence" value="ECO:0007669"/>
    <property type="project" value="UniProtKB-EC"/>
</dbReference>
<evidence type="ECO:0000259" key="1">
    <source>
        <dbReference type="Pfam" id="PF08241"/>
    </source>
</evidence>
<dbReference type="PANTHER" id="PTHR43861:SF1">
    <property type="entry name" value="TRANS-ACONITATE 2-METHYLTRANSFERASE"/>
    <property type="match status" value="1"/>
</dbReference>
<dbReference type="EMBL" id="LMCB01000013">
    <property type="protein sequence ID" value="KZL19658.1"/>
    <property type="molecule type" value="Genomic_DNA"/>
</dbReference>
<dbReference type="PANTHER" id="PTHR43861">
    <property type="entry name" value="TRANS-ACONITATE 2-METHYLTRANSFERASE-RELATED"/>
    <property type="match status" value="1"/>
</dbReference>